<dbReference type="AlphaFoldDB" id="A0A7S4VJ15"/>
<evidence type="ECO:0000313" key="1">
    <source>
        <dbReference type="EMBL" id="CAE4632571.1"/>
    </source>
</evidence>
<dbReference type="EMBL" id="HBNS01036129">
    <property type="protein sequence ID" value="CAE4632571.1"/>
    <property type="molecule type" value="Transcribed_RNA"/>
</dbReference>
<organism evidence="1">
    <name type="scientific">Ditylum brightwellii</name>
    <dbReference type="NCBI Taxonomy" id="49249"/>
    <lineage>
        <taxon>Eukaryota</taxon>
        <taxon>Sar</taxon>
        <taxon>Stramenopiles</taxon>
        <taxon>Ochrophyta</taxon>
        <taxon>Bacillariophyta</taxon>
        <taxon>Mediophyceae</taxon>
        <taxon>Lithodesmiophycidae</taxon>
        <taxon>Lithodesmiales</taxon>
        <taxon>Lithodesmiaceae</taxon>
        <taxon>Ditylum</taxon>
    </lineage>
</organism>
<name>A0A7S4VJ15_9STRA</name>
<proteinExistence type="predicted"/>
<accession>A0A7S4VJ15</accession>
<sequence length="265" mass="28180">MQEPDNEGHAAEWVSYIVVESGRNTLEGGILVEAGIKSSTIIHRGGQPFSGHPVQFEGAFSIAPVLLHSLMTHNNNDFMASLVTGVNTNSFQVAMEAAESNKNSGGEDIGWIAFSSATGSTSRTSFVIGTGNDGTSDGRTNSPHVIDLTAAGYSHTPDIVVSIINSRGWDGGWARGAGAWDKAVQGVFAEEDQIKDTERGHIDEKFAWAAFTTNTDLVAITPATVSAMTMSCKEKGEPCADSNECCSYCKRQTNKNIFSLYGTCA</sequence>
<protein>
    <submittedName>
        <fullName evidence="1">Uncharacterized protein</fullName>
    </submittedName>
</protein>
<reference evidence="1" key="1">
    <citation type="submission" date="2021-01" db="EMBL/GenBank/DDBJ databases">
        <authorList>
            <person name="Corre E."/>
            <person name="Pelletier E."/>
            <person name="Niang G."/>
            <person name="Scheremetjew M."/>
            <person name="Finn R."/>
            <person name="Kale V."/>
            <person name="Holt S."/>
            <person name="Cochrane G."/>
            <person name="Meng A."/>
            <person name="Brown T."/>
            <person name="Cohen L."/>
        </authorList>
    </citation>
    <scope>NUCLEOTIDE SEQUENCE</scope>
    <source>
        <strain evidence="1">GSO104</strain>
    </source>
</reference>
<gene>
    <name evidence="1" type="ORF">DBRI00130_LOCUS28226</name>
</gene>